<accession>A0ABZ2KW80</accession>
<sequence length="209" mass="21499">MRNDLLAKLVTGTVMGAAILLASLGLAACGSSSNDGSSAPPPPLSDAGVNSGATSTLVASNMAATLADAGVDIANLPPLESLDRRARGAVMRSFAASLGVGCDGCHAGGKPLPDGGTGLDFEAPTRNKAVAARMWNDMVTPYTLPEHQTLYCDSCHQGKAEFLDRGDRPALQTFMSNNFVHGLQRKDGAEIQCATCHGTPFVGPFLGPE</sequence>
<reference evidence="1" key="1">
    <citation type="submission" date="2021-12" db="EMBL/GenBank/DDBJ databases">
        <title>Discovery of the Pendulisporaceae a myxobacterial family with distinct sporulation behavior and unique specialized metabolism.</title>
        <authorList>
            <person name="Garcia R."/>
            <person name="Popoff A."/>
            <person name="Bader C.D."/>
            <person name="Loehr J."/>
            <person name="Walesch S."/>
            <person name="Walt C."/>
            <person name="Boldt J."/>
            <person name="Bunk B."/>
            <person name="Haeckl F.J.F.P.J."/>
            <person name="Gunesch A.P."/>
            <person name="Birkelbach J."/>
            <person name="Nuebel U."/>
            <person name="Pietschmann T."/>
            <person name="Bach T."/>
            <person name="Mueller R."/>
        </authorList>
    </citation>
    <scope>NUCLEOTIDE SEQUENCE</scope>
    <source>
        <strain evidence="1">MSr11367</strain>
    </source>
</reference>
<dbReference type="Proteomes" id="UP001374803">
    <property type="component" value="Chromosome"/>
</dbReference>
<organism evidence="1 2">
    <name type="scientific">Pendulispora rubella</name>
    <dbReference type="NCBI Taxonomy" id="2741070"/>
    <lineage>
        <taxon>Bacteria</taxon>
        <taxon>Pseudomonadati</taxon>
        <taxon>Myxococcota</taxon>
        <taxon>Myxococcia</taxon>
        <taxon>Myxococcales</taxon>
        <taxon>Sorangiineae</taxon>
        <taxon>Pendulisporaceae</taxon>
        <taxon>Pendulispora</taxon>
    </lineage>
</organism>
<dbReference type="SUPFAM" id="SSF48695">
    <property type="entry name" value="Multiheme cytochromes"/>
    <property type="match status" value="2"/>
</dbReference>
<evidence type="ECO:0000313" key="1">
    <source>
        <dbReference type="EMBL" id="WXB01816.1"/>
    </source>
</evidence>
<dbReference type="PROSITE" id="PS51257">
    <property type="entry name" value="PROKAR_LIPOPROTEIN"/>
    <property type="match status" value="1"/>
</dbReference>
<evidence type="ECO:0008006" key="3">
    <source>
        <dbReference type="Google" id="ProtNLM"/>
    </source>
</evidence>
<protein>
    <recommendedName>
        <fullName evidence="3">Cytochrome c7-like domain-containing protein</fullName>
    </recommendedName>
</protein>
<proteinExistence type="predicted"/>
<dbReference type="InterPro" id="IPR023119">
    <property type="entry name" value="Multihaem_cyt_PRC_cyt_su-like"/>
</dbReference>
<gene>
    <name evidence="1" type="ORF">LVJ94_33475</name>
</gene>
<keyword evidence="2" id="KW-1185">Reference proteome</keyword>
<name>A0ABZ2KW80_9BACT</name>
<evidence type="ECO:0000313" key="2">
    <source>
        <dbReference type="Proteomes" id="UP001374803"/>
    </source>
</evidence>
<dbReference type="RefSeq" id="WP_394831435.1">
    <property type="nucleotide sequence ID" value="NZ_CP089929.1"/>
</dbReference>
<dbReference type="EMBL" id="CP089983">
    <property type="protein sequence ID" value="WXB01816.1"/>
    <property type="molecule type" value="Genomic_DNA"/>
</dbReference>
<dbReference type="Gene3D" id="1.10.468.10">
    <property type="entry name" value="Photosynthetic Reaction Center, subunit C, domain 2"/>
    <property type="match status" value="1"/>
</dbReference>
<dbReference type="InterPro" id="IPR036280">
    <property type="entry name" value="Multihaem_cyt_sf"/>
</dbReference>